<gene>
    <name evidence="7" type="primary">LOC115874712</name>
</gene>
<dbReference type="Gene3D" id="1.10.472.10">
    <property type="entry name" value="Cyclin-like"/>
    <property type="match status" value="2"/>
</dbReference>
<comment type="similarity">
    <text evidence="2">Belongs to the cyclin family.</text>
</comment>
<dbReference type="PANTHER" id="PTHR10177">
    <property type="entry name" value="CYCLINS"/>
    <property type="match status" value="1"/>
</dbReference>
<dbReference type="FunCoup" id="A0A6J2X3M2">
    <property type="interactions" value="565"/>
</dbReference>
<dbReference type="CDD" id="cd20516">
    <property type="entry name" value="CYCLIN_CCND_rpt2"/>
    <property type="match status" value="1"/>
</dbReference>
<evidence type="ECO:0000313" key="7">
    <source>
        <dbReference type="RefSeq" id="XP_030745816.1"/>
    </source>
</evidence>
<dbReference type="InParanoid" id="A0A6J2X3M2"/>
<dbReference type="OrthoDB" id="306099at2759"/>
<keyword evidence="1 2" id="KW-0195">Cyclin</keyword>
<dbReference type="SMART" id="SM01332">
    <property type="entry name" value="Cyclin_C"/>
    <property type="match status" value="1"/>
</dbReference>
<dbReference type="RefSeq" id="XP_030745816.1">
    <property type="nucleotide sequence ID" value="XM_030889956.1"/>
</dbReference>
<keyword evidence="6" id="KW-1185">Reference proteome</keyword>
<evidence type="ECO:0000256" key="3">
    <source>
        <dbReference type="SAM" id="MobiDB-lite"/>
    </source>
</evidence>
<protein>
    <submittedName>
        <fullName evidence="7">G1/S-specific cyclin-D2-like</fullName>
    </submittedName>
</protein>
<dbReference type="Pfam" id="PF02984">
    <property type="entry name" value="Cyclin_C"/>
    <property type="match status" value="1"/>
</dbReference>
<dbReference type="AlphaFoldDB" id="A0A6J2X3M2"/>
<feature type="region of interest" description="Disordered" evidence="3">
    <location>
        <begin position="265"/>
        <end position="293"/>
    </location>
</feature>
<dbReference type="InterPro" id="IPR039361">
    <property type="entry name" value="Cyclin"/>
</dbReference>
<dbReference type="Pfam" id="PF00134">
    <property type="entry name" value="Cyclin_N"/>
    <property type="match status" value="1"/>
</dbReference>
<dbReference type="GeneID" id="115874712"/>
<evidence type="ECO:0000259" key="4">
    <source>
        <dbReference type="SMART" id="SM00385"/>
    </source>
</evidence>
<evidence type="ECO:0000256" key="1">
    <source>
        <dbReference type="ARBA" id="ARBA00023127"/>
    </source>
</evidence>
<dbReference type="Proteomes" id="UP000504635">
    <property type="component" value="Unplaced"/>
</dbReference>
<dbReference type="InterPro" id="IPR006671">
    <property type="entry name" value="Cyclin_N"/>
</dbReference>
<evidence type="ECO:0000259" key="5">
    <source>
        <dbReference type="SMART" id="SM01332"/>
    </source>
</evidence>
<dbReference type="InterPro" id="IPR013763">
    <property type="entry name" value="Cyclin-like_dom"/>
</dbReference>
<dbReference type="SUPFAM" id="SSF47954">
    <property type="entry name" value="Cyclin-like"/>
    <property type="match status" value="2"/>
</dbReference>
<dbReference type="SMART" id="SM00385">
    <property type="entry name" value="CYCLIN"/>
    <property type="match status" value="1"/>
</dbReference>
<dbReference type="KEGG" id="soy:115874712"/>
<evidence type="ECO:0000256" key="2">
    <source>
        <dbReference type="RuleBase" id="RU000383"/>
    </source>
</evidence>
<accession>A0A6J2X3M2</accession>
<organism evidence="6 7">
    <name type="scientific">Sitophilus oryzae</name>
    <name type="common">Rice weevil</name>
    <name type="synonym">Curculio oryzae</name>
    <dbReference type="NCBI Taxonomy" id="7048"/>
    <lineage>
        <taxon>Eukaryota</taxon>
        <taxon>Metazoa</taxon>
        <taxon>Ecdysozoa</taxon>
        <taxon>Arthropoda</taxon>
        <taxon>Hexapoda</taxon>
        <taxon>Insecta</taxon>
        <taxon>Pterygota</taxon>
        <taxon>Neoptera</taxon>
        <taxon>Endopterygota</taxon>
        <taxon>Coleoptera</taxon>
        <taxon>Polyphaga</taxon>
        <taxon>Cucujiformia</taxon>
        <taxon>Curculionidae</taxon>
        <taxon>Dryophthorinae</taxon>
        <taxon>Sitophilus</taxon>
    </lineage>
</organism>
<dbReference type="InterPro" id="IPR036915">
    <property type="entry name" value="Cyclin-like_sf"/>
</dbReference>
<feature type="domain" description="Cyclin-like" evidence="4">
    <location>
        <begin position="64"/>
        <end position="148"/>
    </location>
</feature>
<evidence type="ECO:0000313" key="6">
    <source>
        <dbReference type="Proteomes" id="UP000504635"/>
    </source>
</evidence>
<reference evidence="7" key="1">
    <citation type="submission" date="2025-08" db="UniProtKB">
        <authorList>
            <consortium name="RefSeq"/>
        </authorList>
    </citation>
    <scope>IDENTIFICATION</scope>
    <source>
        <tissue evidence="7">Gonads</tissue>
    </source>
</reference>
<feature type="domain" description="Cyclin C-terminal" evidence="5">
    <location>
        <begin position="157"/>
        <end position="286"/>
    </location>
</feature>
<name>A0A6J2X3M2_SITOR</name>
<sequence>MNVLLCCEQSSQTDLRALRDPALLHDRVLRNLLKAEDRYALPCPRSFASVQPEITPAMRKIVAEWMMEVCEEQKCQDEVFSLATNYMDRFLMCCAIKKTQLQLLGTACMLLASKLRETRPLAVSVLVYYTDNSINKDQLSSWELLVLSKLKWDIAAITPHDFLQHLLDKLPIQRYGIDYTMVLNHVKTLIALCAREFQFSRYHPSIVACASISSALLGLGWLAKSKCGPDALLDQLTEITNIEKDYIEECLHQIEMMLKESAGIDNPEASQTEESALRPDEFTPPPPKNPEIEVLTPIDVHDVYF</sequence>
<dbReference type="FunFam" id="1.10.472.10:FF:000003">
    <property type="entry name" value="G1/S-specific cyclin-D2"/>
    <property type="match status" value="1"/>
</dbReference>
<dbReference type="InterPro" id="IPR004367">
    <property type="entry name" value="Cyclin_C-dom"/>
</dbReference>
<proteinExistence type="inferred from homology"/>